<reference evidence="1 2" key="1">
    <citation type="submission" date="2023-08" db="EMBL/GenBank/DDBJ databases">
        <title>The draft genome sequence of Paracraurococcus sp. LOR1-02.</title>
        <authorList>
            <person name="Kingkaew E."/>
            <person name="Tanasupawat S."/>
        </authorList>
    </citation>
    <scope>NUCLEOTIDE SEQUENCE [LARGE SCALE GENOMIC DNA]</scope>
    <source>
        <strain evidence="1 2">LOR1-02</strain>
    </source>
</reference>
<comment type="caution">
    <text evidence="1">The sequence shown here is derived from an EMBL/GenBank/DDBJ whole genome shotgun (WGS) entry which is preliminary data.</text>
</comment>
<dbReference type="Proteomes" id="UP001243009">
    <property type="component" value="Unassembled WGS sequence"/>
</dbReference>
<dbReference type="EMBL" id="JAUTWS010000060">
    <property type="protein sequence ID" value="MDO9712858.1"/>
    <property type="molecule type" value="Genomic_DNA"/>
</dbReference>
<dbReference type="InterPro" id="IPR025528">
    <property type="entry name" value="BrnA_antitoxin"/>
</dbReference>
<dbReference type="Pfam" id="PF14384">
    <property type="entry name" value="BrnA_antitoxin"/>
    <property type="match status" value="1"/>
</dbReference>
<sequence length="107" mass="11853">MRPKQLPADLHWPTDKEEAEIQQGIGADPDAPEWSEDDFARALPAREIVPEIVAAHERGRVRGPQKAPKKSLVSIRLDPDVLDALRASGPGWQTRANAMLRKALTET</sequence>
<keyword evidence="2" id="KW-1185">Reference proteome</keyword>
<proteinExistence type="predicted"/>
<accession>A0ABT9E9I8</accession>
<gene>
    <name evidence="1" type="ORF">Q7A36_31290</name>
</gene>
<evidence type="ECO:0000313" key="2">
    <source>
        <dbReference type="Proteomes" id="UP001243009"/>
    </source>
</evidence>
<name>A0ABT9E9I8_9PROT</name>
<evidence type="ECO:0000313" key="1">
    <source>
        <dbReference type="EMBL" id="MDO9712858.1"/>
    </source>
</evidence>
<dbReference type="RefSeq" id="WP_305107718.1">
    <property type="nucleotide sequence ID" value="NZ_JAUTWS010000060.1"/>
</dbReference>
<organism evidence="1 2">
    <name type="scientific">Paracraurococcus lichenis</name>
    <dbReference type="NCBI Taxonomy" id="3064888"/>
    <lineage>
        <taxon>Bacteria</taxon>
        <taxon>Pseudomonadati</taxon>
        <taxon>Pseudomonadota</taxon>
        <taxon>Alphaproteobacteria</taxon>
        <taxon>Acetobacterales</taxon>
        <taxon>Roseomonadaceae</taxon>
        <taxon>Paracraurococcus</taxon>
    </lineage>
</organism>
<protein>
    <submittedName>
        <fullName evidence="1">BrnA antitoxin family protein</fullName>
    </submittedName>
</protein>